<evidence type="ECO:0000313" key="1">
    <source>
        <dbReference type="EMBL" id="EWM24811.1"/>
    </source>
</evidence>
<accession>W7TW29</accession>
<dbReference type="Proteomes" id="UP000019335">
    <property type="component" value="Chromosome 12"/>
</dbReference>
<keyword evidence="2" id="KW-1185">Reference proteome</keyword>
<evidence type="ECO:0000313" key="2">
    <source>
        <dbReference type="Proteomes" id="UP000019335"/>
    </source>
</evidence>
<sequence>MAIFSGRLEDWDNWKRDIESFIGAKDPDMADIMVGLIKKPISMDDISSYKEKNAKGYFTLKKYLKGAAVNLIEKFRLVEDGAGVFKALTDKYELRGETQKALLMSEFSLLNFSENGDPGETFEAAEELARKVKNRFDMIIDESVLLTHLIKQNSIGLWNYESEFGNSRFYDIL</sequence>
<dbReference type="AlphaFoldDB" id="W7TW29"/>
<comment type="caution">
    <text evidence="1">The sequence shown here is derived from an EMBL/GenBank/DDBJ whole genome shotgun (WGS) entry which is preliminary data.</text>
</comment>
<dbReference type="EMBL" id="AZIL01001103">
    <property type="protein sequence ID" value="EWM24811.1"/>
    <property type="molecule type" value="Genomic_DNA"/>
</dbReference>
<name>W7TW29_9STRA</name>
<gene>
    <name evidence="1" type="ORF">Naga_100294g7</name>
</gene>
<reference evidence="1 2" key="1">
    <citation type="journal article" date="2014" name="Mol. Plant">
        <title>Chromosome Scale Genome Assembly and Transcriptome Profiling of Nannochloropsis gaditana in Nitrogen Depletion.</title>
        <authorList>
            <person name="Corteggiani Carpinelli E."/>
            <person name="Telatin A."/>
            <person name="Vitulo N."/>
            <person name="Forcato C."/>
            <person name="D'Angelo M."/>
            <person name="Schiavon R."/>
            <person name="Vezzi A."/>
            <person name="Giacometti G.M."/>
            <person name="Morosinotto T."/>
            <person name="Valle G."/>
        </authorList>
    </citation>
    <scope>NUCLEOTIDE SEQUENCE [LARGE SCALE GENOMIC DNA]</scope>
    <source>
        <strain evidence="1 2">B-31</strain>
    </source>
</reference>
<protein>
    <submittedName>
        <fullName evidence="1">Uncharacterized protein</fullName>
    </submittedName>
</protein>
<proteinExistence type="predicted"/>
<organism evidence="1 2">
    <name type="scientific">Nannochloropsis gaditana</name>
    <dbReference type="NCBI Taxonomy" id="72520"/>
    <lineage>
        <taxon>Eukaryota</taxon>
        <taxon>Sar</taxon>
        <taxon>Stramenopiles</taxon>
        <taxon>Ochrophyta</taxon>
        <taxon>Eustigmatophyceae</taxon>
        <taxon>Eustigmatales</taxon>
        <taxon>Monodopsidaceae</taxon>
        <taxon>Nannochloropsis</taxon>
    </lineage>
</organism>